<organism evidence="2 3">
    <name type="scientific">Allokutzneria multivorans</name>
    <dbReference type="NCBI Taxonomy" id="1142134"/>
    <lineage>
        <taxon>Bacteria</taxon>
        <taxon>Bacillati</taxon>
        <taxon>Actinomycetota</taxon>
        <taxon>Actinomycetes</taxon>
        <taxon>Pseudonocardiales</taxon>
        <taxon>Pseudonocardiaceae</taxon>
        <taxon>Allokutzneria</taxon>
    </lineage>
</organism>
<dbReference type="NCBIfam" id="TIGR04187">
    <property type="entry name" value="GRASP_SAV_5884"/>
    <property type="match status" value="1"/>
</dbReference>
<dbReference type="SUPFAM" id="SSF56059">
    <property type="entry name" value="Glutathione synthetase ATP-binding domain-like"/>
    <property type="match status" value="1"/>
</dbReference>
<evidence type="ECO:0000259" key="1">
    <source>
        <dbReference type="Pfam" id="PF21068"/>
    </source>
</evidence>
<gene>
    <name evidence="2" type="ORF">GCM10022247_56460</name>
</gene>
<evidence type="ECO:0000313" key="2">
    <source>
        <dbReference type="EMBL" id="GAA4024744.1"/>
    </source>
</evidence>
<dbReference type="InterPro" id="IPR048936">
    <property type="entry name" value="MvdD-like_ATPgrasp"/>
</dbReference>
<sequence>MTPNTVVIFAQEADAPVDAVVRMLTERGVAVFRVDTSWFPSRLVLDAHLDDTGRWSGVMRTEHRGVDVADIRSIWYRDPAAFRFPAGLTEVERAYAHREARLGVGGVLAALPVLWCNHPNRAADAVFKPLQLATAAASGLSVQPTVVTNSPEAAARFAAEQGVANTICKSFGPNTITEGGALKVAFTRRLADSDLASLGSVASTATQLQRWVDKAYEARIVVVGEQTFTILIKAGSPAGHVDWRADFESLTYRLVDTPPQVANGVRTYMKTLGLVYAALDFAIEKDTDRWVFLESNSSGQYGWLEAQTGAPITDAIADLLTGGDCP</sequence>
<protein>
    <recommendedName>
        <fullName evidence="1">MvdD-like pre-ATP grasp domain-containing protein</fullName>
    </recommendedName>
</protein>
<dbReference type="InterPro" id="IPR026449">
    <property type="entry name" value="GRASP_SAV_5884"/>
</dbReference>
<comment type="caution">
    <text evidence="2">The sequence shown here is derived from an EMBL/GenBank/DDBJ whole genome shotgun (WGS) entry which is preliminary data.</text>
</comment>
<dbReference type="Gene3D" id="3.30.470.20">
    <property type="entry name" value="ATP-grasp fold, B domain"/>
    <property type="match status" value="1"/>
</dbReference>
<name>A0ABP7TDH3_9PSEU</name>
<dbReference type="Proteomes" id="UP001501747">
    <property type="component" value="Unassembled WGS sequence"/>
</dbReference>
<dbReference type="Pfam" id="PF21068">
    <property type="entry name" value="ATPgraspMvdD"/>
    <property type="match status" value="1"/>
</dbReference>
<evidence type="ECO:0000313" key="3">
    <source>
        <dbReference type="Proteomes" id="UP001501747"/>
    </source>
</evidence>
<proteinExistence type="predicted"/>
<feature type="domain" description="MvdD-like pre-ATP grasp" evidence="1">
    <location>
        <begin position="15"/>
        <end position="118"/>
    </location>
</feature>
<keyword evidence="3" id="KW-1185">Reference proteome</keyword>
<reference evidence="3" key="1">
    <citation type="journal article" date="2019" name="Int. J. Syst. Evol. Microbiol.">
        <title>The Global Catalogue of Microorganisms (GCM) 10K type strain sequencing project: providing services to taxonomists for standard genome sequencing and annotation.</title>
        <authorList>
            <consortium name="The Broad Institute Genomics Platform"/>
            <consortium name="The Broad Institute Genome Sequencing Center for Infectious Disease"/>
            <person name="Wu L."/>
            <person name="Ma J."/>
        </authorList>
    </citation>
    <scope>NUCLEOTIDE SEQUENCE [LARGE SCALE GENOMIC DNA]</scope>
    <source>
        <strain evidence="3">JCM 17342</strain>
    </source>
</reference>
<dbReference type="RefSeq" id="WP_344881116.1">
    <property type="nucleotide sequence ID" value="NZ_BAABAL010000019.1"/>
</dbReference>
<dbReference type="PANTHER" id="PTHR21621:SF0">
    <property type="entry name" value="BETA-CITRYLGLUTAMATE SYNTHASE B-RELATED"/>
    <property type="match status" value="1"/>
</dbReference>
<dbReference type="PANTHER" id="PTHR21621">
    <property type="entry name" value="RIBOSOMAL PROTEIN S6 MODIFICATION PROTEIN"/>
    <property type="match status" value="1"/>
</dbReference>
<accession>A0ABP7TDH3</accession>
<dbReference type="EMBL" id="BAABAL010000019">
    <property type="protein sequence ID" value="GAA4024744.1"/>
    <property type="molecule type" value="Genomic_DNA"/>
</dbReference>